<keyword evidence="2" id="KW-1185">Reference proteome</keyword>
<name>A0A2Z6B033_9BACT</name>
<dbReference type="Proteomes" id="UP000269883">
    <property type="component" value="Chromosome"/>
</dbReference>
<dbReference type="KEGG" id="dfl:DFE_2010"/>
<sequence>MKKGKEESSALVAHSAQSDVVQRSPYFMWGEVECFERKHAENTGFSVQAHQRGNSLPGFIGFQVGEEMFESIRLGVGI</sequence>
<evidence type="ECO:0000313" key="1">
    <source>
        <dbReference type="EMBL" id="BBD08736.1"/>
    </source>
</evidence>
<reference evidence="1 2" key="1">
    <citation type="journal article" date="2018" name="Sci. Adv.">
        <title>Multi-heme cytochromes provide a pathway for survival in energy-limited environments.</title>
        <authorList>
            <person name="Deng X."/>
            <person name="Dohmae N."/>
            <person name="Nealson K.H."/>
            <person name="Hashimoto K."/>
            <person name="Okamoto A."/>
        </authorList>
    </citation>
    <scope>NUCLEOTIDE SEQUENCE [LARGE SCALE GENOMIC DNA]</scope>
    <source>
        <strain evidence="1 2">IS5</strain>
    </source>
</reference>
<evidence type="ECO:0000313" key="2">
    <source>
        <dbReference type="Proteomes" id="UP000269883"/>
    </source>
</evidence>
<dbReference type="AlphaFoldDB" id="A0A2Z6B033"/>
<dbReference type="EMBL" id="AP017378">
    <property type="protein sequence ID" value="BBD08736.1"/>
    <property type="molecule type" value="Genomic_DNA"/>
</dbReference>
<proteinExistence type="predicted"/>
<protein>
    <submittedName>
        <fullName evidence="1">Deoxyribodipyrimidine photolyase</fullName>
    </submittedName>
</protein>
<gene>
    <name evidence="1" type="ORF">DFE_2010</name>
</gene>
<dbReference type="RefSeq" id="WP_126379089.1">
    <property type="nucleotide sequence ID" value="NZ_AP017378.1"/>
</dbReference>
<keyword evidence="1" id="KW-0456">Lyase</keyword>
<organism evidence="1 2">
    <name type="scientific">Desulfovibrio ferrophilus</name>
    <dbReference type="NCBI Taxonomy" id="241368"/>
    <lineage>
        <taxon>Bacteria</taxon>
        <taxon>Pseudomonadati</taxon>
        <taxon>Thermodesulfobacteriota</taxon>
        <taxon>Desulfovibrionia</taxon>
        <taxon>Desulfovibrionales</taxon>
        <taxon>Desulfovibrionaceae</taxon>
        <taxon>Desulfovibrio</taxon>
    </lineage>
</organism>
<accession>A0A2Z6B033</accession>
<dbReference type="GO" id="GO:0016829">
    <property type="term" value="F:lyase activity"/>
    <property type="evidence" value="ECO:0007669"/>
    <property type="project" value="UniProtKB-KW"/>
</dbReference>